<evidence type="ECO:0000256" key="1">
    <source>
        <dbReference type="SAM" id="MobiDB-lite"/>
    </source>
</evidence>
<organism evidence="2 3">
    <name type="scientific">Trametes coccinea (strain BRFM310)</name>
    <name type="common">Pycnoporus coccineus</name>
    <dbReference type="NCBI Taxonomy" id="1353009"/>
    <lineage>
        <taxon>Eukaryota</taxon>
        <taxon>Fungi</taxon>
        <taxon>Dikarya</taxon>
        <taxon>Basidiomycota</taxon>
        <taxon>Agaricomycotina</taxon>
        <taxon>Agaricomycetes</taxon>
        <taxon>Polyporales</taxon>
        <taxon>Polyporaceae</taxon>
        <taxon>Trametes</taxon>
    </lineage>
</organism>
<feature type="compositionally biased region" description="Polar residues" evidence="1">
    <location>
        <begin position="1"/>
        <end position="16"/>
    </location>
</feature>
<evidence type="ECO:0000313" key="3">
    <source>
        <dbReference type="Proteomes" id="UP000193067"/>
    </source>
</evidence>
<evidence type="ECO:0000313" key="2">
    <source>
        <dbReference type="EMBL" id="OSD08406.1"/>
    </source>
</evidence>
<keyword evidence="3" id="KW-1185">Reference proteome</keyword>
<dbReference type="AlphaFoldDB" id="A0A1Y2J4V1"/>
<sequence length="152" mass="17000">MHISPGQCSPTTASAQRQERMTSRTLYTATWLSLSTEHAIGARGMVDMAVDEWTTDGPILRGPWALRHALQRAIPCHLAGYMAQLGWTIRDAARMSGERACHQRPVCGRTWVVTSQTSSHGVIPKMACFAWNAPIWRTMRRAWLARLVGRTV</sequence>
<dbReference type="Proteomes" id="UP000193067">
    <property type="component" value="Unassembled WGS sequence"/>
</dbReference>
<dbReference type="EMBL" id="KZ084086">
    <property type="protein sequence ID" value="OSD08406.1"/>
    <property type="molecule type" value="Genomic_DNA"/>
</dbReference>
<reference evidence="2 3" key="1">
    <citation type="journal article" date="2015" name="Biotechnol. Biofuels">
        <title>Enhanced degradation of softwood versus hardwood by the white-rot fungus Pycnoporus coccineus.</title>
        <authorList>
            <person name="Couturier M."/>
            <person name="Navarro D."/>
            <person name="Chevret D."/>
            <person name="Henrissat B."/>
            <person name="Piumi F."/>
            <person name="Ruiz-Duenas F.J."/>
            <person name="Martinez A.T."/>
            <person name="Grigoriev I.V."/>
            <person name="Riley R."/>
            <person name="Lipzen A."/>
            <person name="Berrin J.G."/>
            <person name="Master E.R."/>
            <person name="Rosso M.N."/>
        </authorList>
    </citation>
    <scope>NUCLEOTIDE SEQUENCE [LARGE SCALE GENOMIC DNA]</scope>
    <source>
        <strain evidence="2 3">BRFM310</strain>
    </source>
</reference>
<gene>
    <name evidence="2" type="ORF">PYCCODRAFT_18642</name>
</gene>
<accession>A0A1Y2J4V1</accession>
<feature type="region of interest" description="Disordered" evidence="1">
    <location>
        <begin position="1"/>
        <end position="20"/>
    </location>
</feature>
<protein>
    <submittedName>
        <fullName evidence="2">Uncharacterized protein</fullName>
    </submittedName>
</protein>
<proteinExistence type="predicted"/>
<name>A0A1Y2J4V1_TRAC3</name>